<dbReference type="InterPro" id="IPR047831">
    <property type="entry name" value="GPR180/TMEM145"/>
</dbReference>
<feature type="transmembrane region" description="Helical" evidence="7">
    <location>
        <begin position="457"/>
        <end position="478"/>
    </location>
</feature>
<dbReference type="PANTHER" id="PTHR23252:SF24">
    <property type="entry name" value="TRANSMEMBRANE PROTEIN 145"/>
    <property type="match status" value="1"/>
</dbReference>
<dbReference type="OrthoDB" id="205745at2759"/>
<proteinExistence type="predicted"/>
<evidence type="ECO:0000256" key="4">
    <source>
        <dbReference type="ARBA" id="ARBA00023136"/>
    </source>
</evidence>
<keyword evidence="5" id="KW-0325">Glycoprotein</keyword>
<keyword evidence="3 7" id="KW-1133">Transmembrane helix</keyword>
<feature type="transmembrane region" description="Helical" evidence="7">
    <location>
        <begin position="523"/>
        <end position="540"/>
    </location>
</feature>
<feature type="domain" description="GPR180-like N-terminal" evidence="10">
    <location>
        <begin position="28"/>
        <end position="120"/>
    </location>
</feature>
<evidence type="ECO:0000256" key="2">
    <source>
        <dbReference type="ARBA" id="ARBA00022692"/>
    </source>
</evidence>
<reference evidence="11" key="1">
    <citation type="submission" date="2019-07" db="EMBL/GenBank/DDBJ databases">
        <title>Annotation for the trematode Paragonimus miyazaki's.</title>
        <authorList>
            <person name="Choi Y.-J."/>
        </authorList>
    </citation>
    <scope>NUCLEOTIDE SEQUENCE</scope>
    <source>
        <strain evidence="11">Japan</strain>
    </source>
</reference>
<evidence type="ECO:0000256" key="1">
    <source>
        <dbReference type="ARBA" id="ARBA00004141"/>
    </source>
</evidence>
<feature type="transmembrane region" description="Helical" evidence="7">
    <location>
        <begin position="490"/>
        <end position="511"/>
    </location>
</feature>
<feature type="chain" id="PRO_5035883630" description="Intimal thickness related receptor IRP domain-containing protein" evidence="8">
    <location>
        <begin position="24"/>
        <end position="675"/>
    </location>
</feature>
<evidence type="ECO:0000256" key="6">
    <source>
        <dbReference type="SAM" id="MobiDB-lite"/>
    </source>
</evidence>
<feature type="region of interest" description="Disordered" evidence="6">
    <location>
        <begin position="599"/>
        <end position="675"/>
    </location>
</feature>
<keyword evidence="12" id="KW-1185">Reference proteome</keyword>
<evidence type="ECO:0008006" key="13">
    <source>
        <dbReference type="Google" id="ProtNLM"/>
    </source>
</evidence>
<feature type="transmembrane region" description="Helical" evidence="7">
    <location>
        <begin position="384"/>
        <end position="404"/>
    </location>
</feature>
<dbReference type="PANTHER" id="PTHR23252">
    <property type="entry name" value="INTIMAL THICKNESS RECEPTOR-RELATED"/>
    <property type="match status" value="1"/>
</dbReference>
<dbReference type="Pfam" id="PF10192">
    <property type="entry name" value="GPR180-TMEM145_TM"/>
    <property type="match status" value="1"/>
</dbReference>
<keyword evidence="4 7" id="KW-0472">Membrane</keyword>
<feature type="signal peptide" evidence="8">
    <location>
        <begin position="1"/>
        <end position="23"/>
    </location>
</feature>
<feature type="compositionally biased region" description="Polar residues" evidence="6">
    <location>
        <begin position="652"/>
        <end position="675"/>
    </location>
</feature>
<dbReference type="Proteomes" id="UP000822476">
    <property type="component" value="Unassembled WGS sequence"/>
</dbReference>
<evidence type="ECO:0000256" key="8">
    <source>
        <dbReference type="SAM" id="SignalP"/>
    </source>
</evidence>
<keyword evidence="8" id="KW-0732">Signal</keyword>
<protein>
    <recommendedName>
        <fullName evidence="13">Intimal thickness related receptor IRP domain-containing protein</fullName>
    </recommendedName>
</protein>
<evidence type="ECO:0000256" key="7">
    <source>
        <dbReference type="SAM" id="Phobius"/>
    </source>
</evidence>
<name>A0A8S9YA65_9TREM</name>
<evidence type="ECO:0000313" key="11">
    <source>
        <dbReference type="EMBL" id="KAF7232832.1"/>
    </source>
</evidence>
<evidence type="ECO:0000259" key="10">
    <source>
        <dbReference type="Pfam" id="PF21892"/>
    </source>
</evidence>
<dbReference type="GO" id="GO:0007186">
    <property type="term" value="P:G protein-coupled receptor signaling pathway"/>
    <property type="evidence" value="ECO:0007669"/>
    <property type="project" value="InterPro"/>
</dbReference>
<dbReference type="InterPro" id="IPR053880">
    <property type="entry name" value="GPR180-like_N"/>
</dbReference>
<evidence type="ECO:0000256" key="5">
    <source>
        <dbReference type="ARBA" id="ARBA00023180"/>
    </source>
</evidence>
<sequence>MLGNIRAVIFMLIANSAIPISRSELSNGIVSIDADGGYISKFSFMSINGSIHFEVAYPEIYSPLRLQAYWDSPIAWMDSFNMRLSCSKKQAILRRLSASQVIHLEPNLNSWCQKMPISNQVVQELSLNSYEDKADDWSMIFASILQKISGAVEAAREWLSPLGPPDNRIKMAPNVKPGVTNNVTQKEIPMAQPVHQKSQLPQVVQVAWETFAKSSDPEAKNYMQNLIYCKSPTIPLRFTRPVWWFFMLERCQEEQTQSAVDSNKQSTRTSELGTPRRVTGLHAAYQLSLRNGIVGDLFHEHFSAQKFGSLEMDIVFLLFLLVLLCLAGVVANKLYGLHKLHPTALLWAVSIACRVLGQMVRLVSSLQLAISGWNNVVLNVTAQLLYSTSMSALFASLLLLSSGYTTVHRTLTRTVAVTLFVLLALYTLTNSSCLIAMEFMQHRGSVLSRYHSPAGYVFIGLQMLAWVGFALSTGYTVFNWSAKRLFLIRLMAIYSVWFWTVPFWTCITIELAKNQYTETMIRIWDEMVNLIVYALLLLLVQPKNANTVFPFHVQQAKSTSRETVIEPEPSPKPTKTQTPRPGTPIRAVHETAEAAKFRVKDIEQPKISKPASPTRPPIKLPAIGGKPGDLPPPGFSVTRNLAHLSAEAQLQKRPQTTPSMPTIQSRSDPKFSSTA</sequence>
<feature type="transmembrane region" description="Helical" evidence="7">
    <location>
        <begin position="416"/>
        <end position="437"/>
    </location>
</feature>
<dbReference type="InterPro" id="IPR019336">
    <property type="entry name" value="GPR180/TMEM145_TM"/>
</dbReference>
<evidence type="ECO:0000313" key="12">
    <source>
        <dbReference type="Proteomes" id="UP000822476"/>
    </source>
</evidence>
<comment type="caution">
    <text evidence="11">The sequence shown here is derived from an EMBL/GenBank/DDBJ whole genome shotgun (WGS) entry which is preliminary data.</text>
</comment>
<keyword evidence="2 7" id="KW-0812">Transmembrane</keyword>
<gene>
    <name evidence="11" type="ORF">EG68_09362</name>
</gene>
<dbReference type="EMBL" id="JTDE01021510">
    <property type="protein sequence ID" value="KAF7232832.1"/>
    <property type="molecule type" value="Genomic_DNA"/>
</dbReference>
<dbReference type="GO" id="GO:0019236">
    <property type="term" value="P:response to pheromone"/>
    <property type="evidence" value="ECO:0007669"/>
    <property type="project" value="InterPro"/>
</dbReference>
<evidence type="ECO:0000259" key="9">
    <source>
        <dbReference type="Pfam" id="PF10192"/>
    </source>
</evidence>
<feature type="domain" description="GPR180/TMEM145 transmembrane" evidence="9">
    <location>
        <begin position="316"/>
        <end position="534"/>
    </location>
</feature>
<feature type="transmembrane region" description="Helical" evidence="7">
    <location>
        <begin position="344"/>
        <end position="364"/>
    </location>
</feature>
<organism evidence="11 12">
    <name type="scientific">Paragonimus skrjabini miyazakii</name>
    <dbReference type="NCBI Taxonomy" id="59628"/>
    <lineage>
        <taxon>Eukaryota</taxon>
        <taxon>Metazoa</taxon>
        <taxon>Spiralia</taxon>
        <taxon>Lophotrochozoa</taxon>
        <taxon>Platyhelminthes</taxon>
        <taxon>Trematoda</taxon>
        <taxon>Digenea</taxon>
        <taxon>Plagiorchiida</taxon>
        <taxon>Troglotremata</taxon>
        <taxon>Troglotrematidae</taxon>
        <taxon>Paragonimus</taxon>
    </lineage>
</organism>
<dbReference type="GO" id="GO:0016020">
    <property type="term" value="C:membrane"/>
    <property type="evidence" value="ECO:0007669"/>
    <property type="project" value="UniProtKB-SubCell"/>
</dbReference>
<comment type="subcellular location">
    <subcellularLocation>
        <location evidence="1">Membrane</location>
        <topology evidence="1">Multi-pass membrane protein</topology>
    </subcellularLocation>
</comment>
<feature type="region of interest" description="Disordered" evidence="6">
    <location>
        <begin position="560"/>
        <end position="586"/>
    </location>
</feature>
<dbReference type="Pfam" id="PF21892">
    <property type="entry name" value="TMEM145_N"/>
    <property type="match status" value="1"/>
</dbReference>
<evidence type="ECO:0000256" key="3">
    <source>
        <dbReference type="ARBA" id="ARBA00022989"/>
    </source>
</evidence>
<feature type="transmembrane region" description="Helical" evidence="7">
    <location>
        <begin position="314"/>
        <end position="332"/>
    </location>
</feature>
<dbReference type="AlphaFoldDB" id="A0A8S9YA65"/>
<accession>A0A8S9YA65</accession>